<accession>A0AAN9B4F8</accession>
<gene>
    <name evidence="4" type="ORF">V1264_003321</name>
</gene>
<evidence type="ECO:0000313" key="4">
    <source>
        <dbReference type="EMBL" id="KAK7099135.1"/>
    </source>
</evidence>
<reference evidence="4 5" key="1">
    <citation type="submission" date="2024-02" db="EMBL/GenBank/DDBJ databases">
        <title>Chromosome-scale genome assembly of the rough periwinkle Littorina saxatilis.</title>
        <authorList>
            <person name="De Jode A."/>
            <person name="Faria R."/>
            <person name="Formenti G."/>
            <person name="Sims Y."/>
            <person name="Smith T.P."/>
            <person name="Tracey A."/>
            <person name="Wood J.M.D."/>
            <person name="Zagrodzka Z.B."/>
            <person name="Johannesson K."/>
            <person name="Butlin R.K."/>
            <person name="Leder E.H."/>
        </authorList>
    </citation>
    <scope>NUCLEOTIDE SEQUENCE [LARGE SCALE GENOMIC DNA]</scope>
    <source>
        <strain evidence="4">Snail1</strain>
        <tissue evidence="4">Muscle</tissue>
    </source>
</reference>
<feature type="compositionally biased region" description="Polar residues" evidence="1">
    <location>
        <begin position="530"/>
        <end position="560"/>
    </location>
</feature>
<proteinExistence type="predicted"/>
<feature type="compositionally biased region" description="Polar residues" evidence="1">
    <location>
        <begin position="449"/>
        <end position="463"/>
    </location>
</feature>
<feature type="transmembrane region" description="Helical" evidence="2">
    <location>
        <begin position="366"/>
        <end position="389"/>
    </location>
</feature>
<dbReference type="SUPFAM" id="SSF49899">
    <property type="entry name" value="Concanavalin A-like lectins/glucanases"/>
    <property type="match status" value="1"/>
</dbReference>
<dbReference type="EMBL" id="JBAMIC010000012">
    <property type="protein sequence ID" value="KAK7099135.1"/>
    <property type="molecule type" value="Genomic_DNA"/>
</dbReference>
<comment type="caution">
    <text evidence="4">The sequence shown here is derived from an EMBL/GenBank/DDBJ whole genome shotgun (WGS) entry which is preliminary data.</text>
</comment>
<sequence>MNSAGLLTVVFMLTLKTEVAAKDACSLTSDGTDMCQPASNTGKYNLASSNAQHVRDGSCDFGQGPCGYTQGCRQGMAPQWNYSAQGYFEMRATMNGSFGQISVLESPVLDVTKPSCLSFTAFRVRPVRLAVVLSTAHTNCTLLANQTHPEDGNRSFAADLPLGVAKIMFQGFHGGDNIHYARIYNVFVEAGCCQDPAWSSVMNDEGINPDHPHCSWTITGMTITSYFGVAVETIATDGTLTTPLIRATPPGETDCLMFEYFLSNHDGTTLTVSIVDTQNILRPLWTVRNQNNTGTGEVEYLKGQFPVSSSVAFKIQFTGRRNQMKAIVAIKRFSYQRGQASPAPCTFEPPEAVPLAADQGNSNTGAIVGGVIIAVLIVIAIAIGGFITWRRRQKKGTEDSAGTASPTPMEAMMHDGRERSANQYTPSGRANPSAQTHHDQSDPGGYYSARSSNQPSHATNNGYSVAKNVSPRGNGGVNEEEDLHNPYEVGDTEIQGLSNPAFVDDYNHLGGHGKNENAGPSRGGQDGHYSHTNAQTPRQNVISNGSVSKSHGNPENSLQSNDDHQLERGDIYATPHKANKTGGPASHEDYNRLGDVKEGNSAAIKGRGATPRAYDHVGITDNEADPYDVAHQPKRNQTVDSDYNRLGDV</sequence>
<evidence type="ECO:0000256" key="3">
    <source>
        <dbReference type="SAM" id="SignalP"/>
    </source>
</evidence>
<feature type="region of interest" description="Disordered" evidence="1">
    <location>
        <begin position="392"/>
        <end position="411"/>
    </location>
</feature>
<feature type="signal peptide" evidence="3">
    <location>
        <begin position="1"/>
        <end position="21"/>
    </location>
</feature>
<feature type="region of interest" description="Disordered" evidence="1">
    <location>
        <begin position="420"/>
        <end position="483"/>
    </location>
</feature>
<keyword evidence="2" id="KW-0472">Membrane</keyword>
<organism evidence="4 5">
    <name type="scientific">Littorina saxatilis</name>
    <dbReference type="NCBI Taxonomy" id="31220"/>
    <lineage>
        <taxon>Eukaryota</taxon>
        <taxon>Metazoa</taxon>
        <taxon>Spiralia</taxon>
        <taxon>Lophotrochozoa</taxon>
        <taxon>Mollusca</taxon>
        <taxon>Gastropoda</taxon>
        <taxon>Caenogastropoda</taxon>
        <taxon>Littorinimorpha</taxon>
        <taxon>Littorinoidea</taxon>
        <taxon>Littorinidae</taxon>
        <taxon>Littorina</taxon>
    </lineage>
</organism>
<evidence type="ECO:0000313" key="5">
    <source>
        <dbReference type="Proteomes" id="UP001374579"/>
    </source>
</evidence>
<keyword evidence="3" id="KW-0732">Signal</keyword>
<evidence type="ECO:0008006" key="6">
    <source>
        <dbReference type="Google" id="ProtNLM"/>
    </source>
</evidence>
<feature type="region of interest" description="Disordered" evidence="1">
    <location>
        <begin position="606"/>
        <end position="649"/>
    </location>
</feature>
<dbReference type="Proteomes" id="UP001374579">
    <property type="component" value="Unassembled WGS sequence"/>
</dbReference>
<name>A0AAN9B4F8_9CAEN</name>
<evidence type="ECO:0000256" key="1">
    <source>
        <dbReference type="SAM" id="MobiDB-lite"/>
    </source>
</evidence>
<protein>
    <recommendedName>
        <fullName evidence="6">CUB domain-containing protein</fullName>
    </recommendedName>
</protein>
<dbReference type="Gene3D" id="2.60.120.200">
    <property type="match status" value="2"/>
</dbReference>
<feature type="compositionally biased region" description="Polar residues" evidence="1">
    <location>
        <begin position="421"/>
        <end position="435"/>
    </location>
</feature>
<keyword evidence="5" id="KW-1185">Reference proteome</keyword>
<dbReference type="AlphaFoldDB" id="A0AAN9B4F8"/>
<feature type="region of interest" description="Disordered" evidence="1">
    <location>
        <begin position="498"/>
        <end position="564"/>
    </location>
</feature>
<dbReference type="InterPro" id="IPR013320">
    <property type="entry name" value="ConA-like_dom_sf"/>
</dbReference>
<keyword evidence="2" id="KW-1133">Transmembrane helix</keyword>
<keyword evidence="2" id="KW-0812">Transmembrane</keyword>
<feature type="chain" id="PRO_5043052015" description="CUB domain-containing protein" evidence="3">
    <location>
        <begin position="22"/>
        <end position="649"/>
    </location>
</feature>
<evidence type="ECO:0000256" key="2">
    <source>
        <dbReference type="SAM" id="Phobius"/>
    </source>
</evidence>